<accession>A0A0F9EF26</accession>
<protein>
    <submittedName>
        <fullName evidence="1">Uncharacterized protein</fullName>
    </submittedName>
</protein>
<proteinExistence type="predicted"/>
<reference evidence="1" key="1">
    <citation type="journal article" date="2015" name="Nature">
        <title>Complex archaea that bridge the gap between prokaryotes and eukaryotes.</title>
        <authorList>
            <person name="Spang A."/>
            <person name="Saw J.H."/>
            <person name="Jorgensen S.L."/>
            <person name="Zaremba-Niedzwiedzka K."/>
            <person name="Martijn J."/>
            <person name="Lind A.E."/>
            <person name="van Eijk R."/>
            <person name="Schleper C."/>
            <person name="Guy L."/>
            <person name="Ettema T.J."/>
        </authorList>
    </citation>
    <scope>NUCLEOTIDE SEQUENCE</scope>
</reference>
<name>A0A0F9EF26_9ZZZZ</name>
<sequence>MSSRHRFLKASTWRQKRMDRVTDVNLRIPRRIVRELGLDKVNVKFEFSYGTYWPNKERWMLVKEVRNDTNRDYESV</sequence>
<comment type="caution">
    <text evidence="1">The sequence shown here is derived from an EMBL/GenBank/DDBJ whole genome shotgun (WGS) entry which is preliminary data.</text>
</comment>
<dbReference type="AlphaFoldDB" id="A0A0F9EF26"/>
<dbReference type="EMBL" id="LAZR01025194">
    <property type="protein sequence ID" value="KKL72693.1"/>
    <property type="molecule type" value="Genomic_DNA"/>
</dbReference>
<evidence type="ECO:0000313" key="1">
    <source>
        <dbReference type="EMBL" id="KKL72693.1"/>
    </source>
</evidence>
<gene>
    <name evidence="1" type="ORF">LCGC14_2082380</name>
</gene>
<organism evidence="1">
    <name type="scientific">marine sediment metagenome</name>
    <dbReference type="NCBI Taxonomy" id="412755"/>
    <lineage>
        <taxon>unclassified sequences</taxon>
        <taxon>metagenomes</taxon>
        <taxon>ecological metagenomes</taxon>
    </lineage>
</organism>